<dbReference type="Gene3D" id="6.10.340.10">
    <property type="match status" value="1"/>
</dbReference>
<feature type="domain" description="Histidine kinase" evidence="12">
    <location>
        <begin position="269"/>
        <end position="503"/>
    </location>
</feature>
<evidence type="ECO:0000256" key="6">
    <source>
        <dbReference type="ARBA" id="ARBA00022692"/>
    </source>
</evidence>
<evidence type="ECO:0000256" key="9">
    <source>
        <dbReference type="ARBA" id="ARBA00023012"/>
    </source>
</evidence>
<keyword evidence="6 11" id="KW-0812">Transmembrane</keyword>
<dbReference type="EC" id="2.7.13.3" evidence="3"/>
<dbReference type="PROSITE" id="PS50109">
    <property type="entry name" value="HIS_KIN"/>
    <property type="match status" value="1"/>
</dbReference>
<organism evidence="14 15">
    <name type="scientific">Olsenella porci</name>
    <dbReference type="NCBI Taxonomy" id="2652279"/>
    <lineage>
        <taxon>Bacteria</taxon>
        <taxon>Bacillati</taxon>
        <taxon>Actinomycetota</taxon>
        <taxon>Coriobacteriia</taxon>
        <taxon>Coriobacteriales</taxon>
        <taxon>Atopobiaceae</taxon>
        <taxon>Olsenella</taxon>
    </lineage>
</organism>
<evidence type="ECO:0000256" key="8">
    <source>
        <dbReference type="ARBA" id="ARBA00022989"/>
    </source>
</evidence>
<dbReference type="Pfam" id="PF02518">
    <property type="entry name" value="HATPase_c"/>
    <property type="match status" value="1"/>
</dbReference>
<gene>
    <name evidence="14" type="ORF">FYJ68_01805</name>
</gene>
<dbReference type="InterPro" id="IPR004358">
    <property type="entry name" value="Sig_transdc_His_kin-like_C"/>
</dbReference>
<dbReference type="InterPro" id="IPR050428">
    <property type="entry name" value="TCS_sensor_his_kinase"/>
</dbReference>
<dbReference type="InterPro" id="IPR003661">
    <property type="entry name" value="HisK_dim/P_dom"/>
</dbReference>
<evidence type="ECO:0000313" key="15">
    <source>
        <dbReference type="Proteomes" id="UP000469325"/>
    </source>
</evidence>
<evidence type="ECO:0000256" key="3">
    <source>
        <dbReference type="ARBA" id="ARBA00012438"/>
    </source>
</evidence>
<dbReference type="SUPFAM" id="SSF55874">
    <property type="entry name" value="ATPase domain of HSP90 chaperone/DNA topoisomerase II/histidine kinase"/>
    <property type="match status" value="1"/>
</dbReference>
<comment type="subcellular location">
    <subcellularLocation>
        <location evidence="2">Cell membrane</location>
    </subcellularLocation>
</comment>
<dbReference type="EMBL" id="VUNC01000001">
    <property type="protein sequence ID" value="MST71846.1"/>
    <property type="molecule type" value="Genomic_DNA"/>
</dbReference>
<dbReference type="Pfam" id="PF00512">
    <property type="entry name" value="HisKA"/>
    <property type="match status" value="1"/>
</dbReference>
<dbReference type="Proteomes" id="UP000469325">
    <property type="component" value="Unassembled WGS sequence"/>
</dbReference>
<dbReference type="GO" id="GO:0005886">
    <property type="term" value="C:plasma membrane"/>
    <property type="evidence" value="ECO:0007669"/>
    <property type="project" value="UniProtKB-SubCell"/>
</dbReference>
<sequence>MAGVGERPVPPAEDAPTAVRVKSPGRHRVGRRIPLSLLVARYFLYVLVGVLLVAGFPLLAFEHALSSGTVFPANYGETNVGSLSKSLAAQGSFDAGEIPSAFWYVHLSAGGEVLQTDMDASLLATARQVASSGASGAEPSGATLVRVRLSDGSTCVLAYRIMPQWSDRVRRDVLPNPQNLLVAAVVGGTVAVVLLVALRAGRVLTREMRPLVDAADAVARQDLDFQVGRSRVAQVNEVLLSMDRMRSSLRESLQVQWETERRSREQVAALAHDLKTPLTVVRGNADLLLEGDLDDEERECVLAIRDAAESQDVFIRRIILASRGEGVAAERQDVDLGLLFESIANDAARIAHASGIELRVGKDAGETGKSSPLEGRVGRLDADLVSRAVLNLVGNACDHARSWARLCVAVTDGGDGRPAIEVMVEDDGAGFSPRAIKHGAERFYRGDASRGGVADGAMGSHYGLGLSVAQQAAQAHGGELVLGNRTDADGVVLGARVTLSLRV</sequence>
<dbReference type="PANTHER" id="PTHR45436:SF5">
    <property type="entry name" value="SENSOR HISTIDINE KINASE TRCS"/>
    <property type="match status" value="1"/>
</dbReference>
<dbReference type="InterPro" id="IPR003594">
    <property type="entry name" value="HATPase_dom"/>
</dbReference>
<keyword evidence="8 11" id="KW-1133">Transmembrane helix</keyword>
<dbReference type="InterPro" id="IPR036097">
    <property type="entry name" value="HisK_dim/P_sf"/>
</dbReference>
<protein>
    <recommendedName>
        <fullName evidence="3">histidine kinase</fullName>
        <ecNumber evidence="3">2.7.13.3</ecNumber>
    </recommendedName>
</protein>
<evidence type="ECO:0000259" key="13">
    <source>
        <dbReference type="PROSITE" id="PS50885"/>
    </source>
</evidence>
<dbReference type="PRINTS" id="PR00344">
    <property type="entry name" value="BCTRLSENSOR"/>
</dbReference>
<keyword evidence="10 11" id="KW-0472">Membrane</keyword>
<keyword evidence="7 14" id="KW-0418">Kinase</keyword>
<feature type="transmembrane region" description="Helical" evidence="11">
    <location>
        <begin position="180"/>
        <end position="200"/>
    </location>
</feature>
<comment type="catalytic activity">
    <reaction evidence="1">
        <text>ATP + protein L-histidine = ADP + protein N-phospho-L-histidine.</text>
        <dbReference type="EC" id="2.7.13.3"/>
    </reaction>
</comment>
<evidence type="ECO:0000256" key="1">
    <source>
        <dbReference type="ARBA" id="ARBA00000085"/>
    </source>
</evidence>
<dbReference type="Gene3D" id="3.30.565.10">
    <property type="entry name" value="Histidine kinase-like ATPase, C-terminal domain"/>
    <property type="match status" value="1"/>
</dbReference>
<name>A0A6N7XPD4_9ACTN</name>
<evidence type="ECO:0000256" key="10">
    <source>
        <dbReference type="ARBA" id="ARBA00023136"/>
    </source>
</evidence>
<keyword evidence="9" id="KW-0902">Two-component regulatory system</keyword>
<dbReference type="AlphaFoldDB" id="A0A6N7XPD4"/>
<dbReference type="RefSeq" id="WP_154433589.1">
    <property type="nucleotide sequence ID" value="NZ_VUNC01000001.1"/>
</dbReference>
<dbReference type="InterPro" id="IPR005467">
    <property type="entry name" value="His_kinase_dom"/>
</dbReference>
<dbReference type="SUPFAM" id="SSF47384">
    <property type="entry name" value="Homodimeric domain of signal transducing histidine kinase"/>
    <property type="match status" value="1"/>
</dbReference>
<feature type="transmembrane region" description="Helical" evidence="11">
    <location>
        <begin position="42"/>
        <end position="61"/>
    </location>
</feature>
<keyword evidence="4" id="KW-0597">Phosphoprotein</keyword>
<proteinExistence type="predicted"/>
<dbReference type="Gene3D" id="1.10.287.130">
    <property type="match status" value="1"/>
</dbReference>
<dbReference type="PROSITE" id="PS50885">
    <property type="entry name" value="HAMP"/>
    <property type="match status" value="1"/>
</dbReference>
<dbReference type="GO" id="GO:0000155">
    <property type="term" value="F:phosphorelay sensor kinase activity"/>
    <property type="evidence" value="ECO:0007669"/>
    <property type="project" value="InterPro"/>
</dbReference>
<evidence type="ECO:0000313" key="14">
    <source>
        <dbReference type="EMBL" id="MST71846.1"/>
    </source>
</evidence>
<keyword evidence="5" id="KW-0808">Transferase</keyword>
<dbReference type="InterPro" id="IPR003660">
    <property type="entry name" value="HAMP_dom"/>
</dbReference>
<dbReference type="CDD" id="cd00082">
    <property type="entry name" value="HisKA"/>
    <property type="match status" value="1"/>
</dbReference>
<evidence type="ECO:0000256" key="5">
    <source>
        <dbReference type="ARBA" id="ARBA00022679"/>
    </source>
</evidence>
<dbReference type="SMART" id="SM00388">
    <property type="entry name" value="HisKA"/>
    <property type="match status" value="1"/>
</dbReference>
<dbReference type="InterPro" id="IPR036890">
    <property type="entry name" value="HATPase_C_sf"/>
</dbReference>
<keyword evidence="15" id="KW-1185">Reference proteome</keyword>
<reference evidence="14 15" key="1">
    <citation type="submission" date="2019-08" db="EMBL/GenBank/DDBJ databases">
        <title>In-depth cultivation of the pig gut microbiome towards novel bacterial diversity and tailored functional studies.</title>
        <authorList>
            <person name="Wylensek D."/>
            <person name="Hitch T.C.A."/>
            <person name="Clavel T."/>
        </authorList>
    </citation>
    <scope>NUCLEOTIDE SEQUENCE [LARGE SCALE GENOMIC DNA]</scope>
    <source>
        <strain evidence="14 15">CA-Schmier-601-WT-1</strain>
    </source>
</reference>
<evidence type="ECO:0000256" key="2">
    <source>
        <dbReference type="ARBA" id="ARBA00004236"/>
    </source>
</evidence>
<feature type="domain" description="HAMP" evidence="13">
    <location>
        <begin position="202"/>
        <end position="254"/>
    </location>
</feature>
<dbReference type="SMART" id="SM00387">
    <property type="entry name" value="HATPase_c"/>
    <property type="match status" value="1"/>
</dbReference>
<dbReference type="PANTHER" id="PTHR45436">
    <property type="entry name" value="SENSOR HISTIDINE KINASE YKOH"/>
    <property type="match status" value="1"/>
</dbReference>
<evidence type="ECO:0000256" key="11">
    <source>
        <dbReference type="SAM" id="Phobius"/>
    </source>
</evidence>
<comment type="caution">
    <text evidence="14">The sequence shown here is derived from an EMBL/GenBank/DDBJ whole genome shotgun (WGS) entry which is preliminary data.</text>
</comment>
<evidence type="ECO:0000256" key="4">
    <source>
        <dbReference type="ARBA" id="ARBA00022553"/>
    </source>
</evidence>
<evidence type="ECO:0000259" key="12">
    <source>
        <dbReference type="PROSITE" id="PS50109"/>
    </source>
</evidence>
<accession>A0A6N7XPD4</accession>
<evidence type="ECO:0000256" key="7">
    <source>
        <dbReference type="ARBA" id="ARBA00022777"/>
    </source>
</evidence>